<accession>A0ABV8LHJ5</accession>
<feature type="transmembrane region" description="Helical" evidence="2">
    <location>
        <begin position="50"/>
        <end position="67"/>
    </location>
</feature>
<proteinExistence type="predicted"/>
<feature type="transmembrane region" description="Helical" evidence="2">
    <location>
        <begin position="134"/>
        <end position="154"/>
    </location>
</feature>
<feature type="compositionally biased region" description="Low complexity" evidence="1">
    <location>
        <begin position="274"/>
        <end position="293"/>
    </location>
</feature>
<gene>
    <name evidence="3" type="ORF">ACFOZ4_03995</name>
</gene>
<evidence type="ECO:0000256" key="1">
    <source>
        <dbReference type="SAM" id="MobiDB-lite"/>
    </source>
</evidence>
<dbReference type="EMBL" id="JBHSAY010000003">
    <property type="protein sequence ID" value="MFC4129759.1"/>
    <property type="molecule type" value="Genomic_DNA"/>
</dbReference>
<dbReference type="Proteomes" id="UP001595816">
    <property type="component" value="Unassembled WGS sequence"/>
</dbReference>
<feature type="transmembrane region" description="Helical" evidence="2">
    <location>
        <begin position="107"/>
        <end position="127"/>
    </location>
</feature>
<feature type="region of interest" description="Disordered" evidence="1">
    <location>
        <begin position="262"/>
        <end position="376"/>
    </location>
</feature>
<feature type="transmembrane region" description="Helical" evidence="2">
    <location>
        <begin position="74"/>
        <end position="95"/>
    </location>
</feature>
<keyword evidence="4" id="KW-1185">Reference proteome</keyword>
<evidence type="ECO:0000256" key="2">
    <source>
        <dbReference type="SAM" id="Phobius"/>
    </source>
</evidence>
<keyword evidence="2" id="KW-1133">Transmembrane helix</keyword>
<reference evidence="4" key="1">
    <citation type="journal article" date="2019" name="Int. J. Syst. Evol. Microbiol.">
        <title>The Global Catalogue of Microorganisms (GCM) 10K type strain sequencing project: providing services to taxonomists for standard genome sequencing and annotation.</title>
        <authorList>
            <consortium name="The Broad Institute Genomics Platform"/>
            <consortium name="The Broad Institute Genome Sequencing Center for Infectious Disease"/>
            <person name="Wu L."/>
            <person name="Ma J."/>
        </authorList>
    </citation>
    <scope>NUCLEOTIDE SEQUENCE [LARGE SCALE GENOMIC DNA]</scope>
    <source>
        <strain evidence="4">CGMCC 4.7289</strain>
    </source>
</reference>
<dbReference type="RefSeq" id="WP_253759985.1">
    <property type="nucleotide sequence ID" value="NZ_JAMZDZ010000001.1"/>
</dbReference>
<evidence type="ECO:0000313" key="4">
    <source>
        <dbReference type="Proteomes" id="UP001595816"/>
    </source>
</evidence>
<feature type="transmembrane region" description="Helical" evidence="2">
    <location>
        <begin position="209"/>
        <end position="228"/>
    </location>
</feature>
<feature type="transmembrane region" description="Helical" evidence="2">
    <location>
        <begin position="240"/>
        <end position="259"/>
    </location>
</feature>
<keyword evidence="2" id="KW-0472">Membrane</keyword>
<protein>
    <submittedName>
        <fullName evidence="3">Uncharacterized protein</fullName>
    </submittedName>
</protein>
<comment type="caution">
    <text evidence="3">The sequence shown here is derived from an EMBL/GenBank/DDBJ whole genome shotgun (WGS) entry which is preliminary data.</text>
</comment>
<name>A0ABV8LHJ5_9ACTN</name>
<feature type="transmembrane region" description="Helical" evidence="2">
    <location>
        <begin position="182"/>
        <end position="202"/>
    </location>
</feature>
<keyword evidence="2" id="KW-0812">Transmembrane</keyword>
<sequence>MKTWGRAITSAFVFAALMGAGQVGVATVLDVLRLDGTYADNDAWTAQTVFLAWFAVIAVTVGTGIGARTYGLGVRVSAAAAAGIGGAAGTALALFPARHAQIPNGDPALQAGLALIIGAAAGLVFAFGMLSARALAWSAGAYALITWGLIAGGVGKTADEPPRLGGLAGLGLSPATVDDAQLFGLPAIAAVLGVIVAMTARLRGHHRLAVALSGAAGPATVALAYAIAGPGSSDFQKLPWFAALSAVLTGLVASVIVAVPPRREAEDDTSAAGAFASSALDPSDPSDPAGSADFTVKSDPLSRRERKPSPTAKSAPSTTSAPTPKPSAKHTTKPRPTNDAVENWVSALGEPREPAPSATTSGSAKERGGYVPRPLG</sequence>
<feature type="compositionally biased region" description="Low complexity" evidence="1">
    <location>
        <begin position="309"/>
        <end position="322"/>
    </location>
</feature>
<organism evidence="3 4">
    <name type="scientific">Hamadaea flava</name>
    <dbReference type="NCBI Taxonomy" id="1742688"/>
    <lineage>
        <taxon>Bacteria</taxon>
        <taxon>Bacillati</taxon>
        <taxon>Actinomycetota</taxon>
        <taxon>Actinomycetes</taxon>
        <taxon>Micromonosporales</taxon>
        <taxon>Micromonosporaceae</taxon>
        <taxon>Hamadaea</taxon>
    </lineage>
</organism>
<evidence type="ECO:0000313" key="3">
    <source>
        <dbReference type="EMBL" id="MFC4129759.1"/>
    </source>
</evidence>